<proteinExistence type="predicted"/>
<feature type="domain" description="Methyltransferase type 11" evidence="1">
    <location>
        <begin position="117"/>
        <end position="162"/>
    </location>
</feature>
<evidence type="ECO:0000313" key="2">
    <source>
        <dbReference type="EMBL" id="NKX86148.1"/>
    </source>
</evidence>
<dbReference type="Pfam" id="PF08241">
    <property type="entry name" value="Methyltransf_11"/>
    <property type="match status" value="1"/>
</dbReference>
<dbReference type="Proteomes" id="UP000572007">
    <property type="component" value="Unassembled WGS sequence"/>
</dbReference>
<evidence type="ECO:0000313" key="3">
    <source>
        <dbReference type="Proteomes" id="UP000572007"/>
    </source>
</evidence>
<keyword evidence="2" id="KW-0808">Transferase</keyword>
<dbReference type="GO" id="GO:0032259">
    <property type="term" value="P:methylation"/>
    <property type="evidence" value="ECO:0007669"/>
    <property type="project" value="UniProtKB-KW"/>
</dbReference>
<keyword evidence="2" id="KW-0489">Methyltransferase</keyword>
<dbReference type="AlphaFoldDB" id="A0A846W0C4"/>
<sequence length="242" mass="26613">MGDSTSASGTGGFGEILVSSRSLDEYRAMFALSEQDLRRRILDCPGSAAGFTAEVCARGGDVTACDVAYFGDGSAKVAATAVAEAERGNDFVRAHAQDYRWEFFADPDAHRRARSESARQFAAHSGSHPQRYVPGRLPQLPFADNSVDLVLSSHLLFCYADDLDPEFHRRAIIELLRIGTELRVFPLVPIGSRTPYQRLRALISELADDGVDCRVVDVDYEFQVGAAQMLMCRRARESATRS</sequence>
<evidence type="ECO:0000259" key="1">
    <source>
        <dbReference type="Pfam" id="PF08241"/>
    </source>
</evidence>
<dbReference type="SUPFAM" id="SSF53335">
    <property type="entry name" value="S-adenosyl-L-methionine-dependent methyltransferases"/>
    <property type="match status" value="2"/>
</dbReference>
<keyword evidence="3" id="KW-1185">Reference proteome</keyword>
<dbReference type="GO" id="GO:0008757">
    <property type="term" value="F:S-adenosylmethionine-dependent methyltransferase activity"/>
    <property type="evidence" value="ECO:0007669"/>
    <property type="project" value="InterPro"/>
</dbReference>
<gene>
    <name evidence="2" type="ORF">HGA10_02330</name>
</gene>
<dbReference type="InterPro" id="IPR013216">
    <property type="entry name" value="Methyltransf_11"/>
</dbReference>
<reference evidence="2 3" key="1">
    <citation type="submission" date="2020-04" db="EMBL/GenBank/DDBJ databases">
        <title>MicrobeNet Type strains.</title>
        <authorList>
            <person name="Nicholson A.C."/>
        </authorList>
    </citation>
    <scope>NUCLEOTIDE SEQUENCE [LARGE SCALE GENOMIC DNA]</scope>
    <source>
        <strain evidence="2 3">DSM 44960</strain>
    </source>
</reference>
<dbReference type="EMBL" id="JAAXOM010000001">
    <property type="protein sequence ID" value="NKX86148.1"/>
    <property type="molecule type" value="Genomic_DNA"/>
</dbReference>
<dbReference type="Gene3D" id="3.40.50.150">
    <property type="entry name" value="Vaccinia Virus protein VP39"/>
    <property type="match status" value="1"/>
</dbReference>
<protein>
    <submittedName>
        <fullName evidence="2">Class I SAM-dependent methyltransferase</fullName>
    </submittedName>
</protein>
<organism evidence="2 3">
    <name type="scientific">Nocardia coubleae</name>
    <dbReference type="NCBI Taxonomy" id="356147"/>
    <lineage>
        <taxon>Bacteria</taxon>
        <taxon>Bacillati</taxon>
        <taxon>Actinomycetota</taxon>
        <taxon>Actinomycetes</taxon>
        <taxon>Mycobacteriales</taxon>
        <taxon>Nocardiaceae</taxon>
        <taxon>Nocardia</taxon>
    </lineage>
</organism>
<comment type="caution">
    <text evidence="2">The sequence shown here is derived from an EMBL/GenBank/DDBJ whole genome shotgun (WGS) entry which is preliminary data.</text>
</comment>
<name>A0A846W0C4_9NOCA</name>
<dbReference type="InterPro" id="IPR029063">
    <property type="entry name" value="SAM-dependent_MTases_sf"/>
</dbReference>
<accession>A0A846W0C4</accession>